<protein>
    <recommendedName>
        <fullName evidence="6">DUF4438 domain-containing protein</fullName>
    </recommendedName>
</protein>
<evidence type="ECO:0000313" key="5">
    <source>
        <dbReference type="Proteomes" id="UP000758168"/>
    </source>
</evidence>
<dbReference type="InterPro" id="IPR048399">
    <property type="entry name" value="DUF4438_C"/>
</dbReference>
<feature type="domain" description="DUF4438" evidence="2">
    <location>
        <begin position="22"/>
        <end position="154"/>
    </location>
</feature>
<accession>A0ABS4Z4T4</accession>
<dbReference type="InterPro" id="IPR044910">
    <property type="entry name" value="TM_1086_SG_dom"/>
</dbReference>
<comment type="caution">
    <text evidence="4">The sequence shown here is derived from an EMBL/GenBank/DDBJ whole genome shotgun (WGS) entry which is preliminary data.</text>
</comment>
<feature type="region of interest" description="Disordered" evidence="1">
    <location>
        <begin position="278"/>
        <end position="297"/>
    </location>
</feature>
<evidence type="ECO:0000256" key="1">
    <source>
        <dbReference type="SAM" id="MobiDB-lite"/>
    </source>
</evidence>
<dbReference type="EMBL" id="JAGIOB010000001">
    <property type="protein sequence ID" value="MBP2415258.1"/>
    <property type="molecule type" value="Genomic_DNA"/>
</dbReference>
<evidence type="ECO:0008006" key="6">
    <source>
        <dbReference type="Google" id="ProtNLM"/>
    </source>
</evidence>
<dbReference type="Proteomes" id="UP000758168">
    <property type="component" value="Unassembled WGS sequence"/>
</dbReference>
<dbReference type="Pfam" id="PF20999">
    <property type="entry name" value="DUF4438_C"/>
    <property type="match status" value="1"/>
</dbReference>
<evidence type="ECO:0000259" key="2">
    <source>
        <dbReference type="Pfam" id="PF14505"/>
    </source>
</evidence>
<dbReference type="InterPro" id="IPR044909">
    <property type="entry name" value="TM_1086_sf"/>
</dbReference>
<evidence type="ECO:0000313" key="4">
    <source>
        <dbReference type="EMBL" id="MBP2415258.1"/>
    </source>
</evidence>
<dbReference type="RefSeq" id="WP_210052134.1">
    <property type="nucleotide sequence ID" value="NZ_BAAAMH010000026.1"/>
</dbReference>
<dbReference type="InterPro" id="IPR029433">
    <property type="entry name" value="DUF4438_N"/>
</dbReference>
<keyword evidence="5" id="KW-1185">Reference proteome</keyword>
<gene>
    <name evidence="4" type="ORF">JOF54_000180</name>
</gene>
<name>A0ABS4Z4T4_9ACTN</name>
<dbReference type="Gene3D" id="2.102.30.10">
    <property type="entry name" value="tm1086 (SG structure) domain"/>
    <property type="match status" value="1"/>
</dbReference>
<dbReference type="Pfam" id="PF14505">
    <property type="entry name" value="DUF4438"/>
    <property type="match status" value="1"/>
</dbReference>
<feature type="domain" description="DUF4438" evidence="3">
    <location>
        <begin position="164"/>
        <end position="266"/>
    </location>
</feature>
<evidence type="ECO:0000259" key="3">
    <source>
        <dbReference type="Pfam" id="PF20999"/>
    </source>
</evidence>
<reference evidence="4 5" key="1">
    <citation type="submission" date="2021-03" db="EMBL/GenBank/DDBJ databases">
        <title>Sequencing the genomes of 1000 actinobacteria strains.</title>
        <authorList>
            <person name="Klenk H.-P."/>
        </authorList>
    </citation>
    <scope>NUCLEOTIDE SEQUENCE [LARGE SCALE GENOMIC DNA]</scope>
    <source>
        <strain evidence="4 5">DSM 12936</strain>
    </source>
</reference>
<organism evidence="4 5">
    <name type="scientific">Microlunatus capsulatus</name>
    <dbReference type="NCBI Taxonomy" id="99117"/>
    <lineage>
        <taxon>Bacteria</taxon>
        <taxon>Bacillati</taxon>
        <taxon>Actinomycetota</taxon>
        <taxon>Actinomycetes</taxon>
        <taxon>Propionibacteriales</taxon>
        <taxon>Propionibacteriaceae</taxon>
        <taxon>Microlunatus</taxon>
    </lineage>
</organism>
<dbReference type="Gene3D" id="4.10.1180.10">
    <property type="entry name" value="tm1086 domain"/>
    <property type="match status" value="1"/>
</dbReference>
<sequence>MRTVAMNLAGVAEFPAIGSTPYRVDVDGRPYVPVGDGGIVLGVSLGDRVTATAGDHVAPGVSVGHPDPAARFALTAHACVGNPVVVRDGAAAGATGHVIGKRGEDGRVLAWLPEEALAVMVPGDGLSVRASGQGARLDGGPDDVALLNLDPWLLDGLGVQVGRDGVGVGVRAVVPSRLAGNGVGRPAQLWDLDLAFPAGDPVLEGLRLGDLLAVADLDVRHNMGFRRGWLTVGLVVHGDSPMPGHGPGFAPLLTGPAARLEALVDAGGHTGLTLDVLSGGRRGPAEVPAPAPGGRAG</sequence>
<proteinExistence type="predicted"/>
<dbReference type="Gene3D" id="2.40.10.170">
    <property type="match status" value="1"/>
</dbReference>